<reference evidence="2 3" key="1">
    <citation type="submission" date="2019-02" db="EMBL/GenBank/DDBJ databases">
        <title>Sequencing the genomes of 1000 actinobacteria strains.</title>
        <authorList>
            <person name="Klenk H.-P."/>
        </authorList>
    </citation>
    <scope>NUCLEOTIDE SEQUENCE [LARGE SCALE GENOMIC DNA]</scope>
    <source>
        <strain evidence="2 3">DSM 45612</strain>
    </source>
</reference>
<dbReference type="InterPro" id="IPR027450">
    <property type="entry name" value="AlkB-like"/>
</dbReference>
<dbReference type="PANTHER" id="PTHR12463">
    <property type="entry name" value="OXYGENASE-RELATED"/>
    <property type="match status" value="1"/>
</dbReference>
<accession>A0A4Q8B9Q7</accession>
<keyword evidence="2" id="KW-0223">Dioxygenase</keyword>
<dbReference type="Proteomes" id="UP000294114">
    <property type="component" value="Unassembled WGS sequence"/>
</dbReference>
<dbReference type="GO" id="GO:0051213">
    <property type="term" value="F:dioxygenase activity"/>
    <property type="evidence" value="ECO:0007669"/>
    <property type="project" value="UniProtKB-KW"/>
</dbReference>
<evidence type="ECO:0000313" key="2">
    <source>
        <dbReference type="EMBL" id="RZU74482.1"/>
    </source>
</evidence>
<dbReference type="Pfam" id="PF13532">
    <property type="entry name" value="2OG-FeII_Oxy_2"/>
    <property type="match status" value="1"/>
</dbReference>
<evidence type="ECO:0000259" key="1">
    <source>
        <dbReference type="PROSITE" id="PS51471"/>
    </source>
</evidence>
<dbReference type="InterPro" id="IPR032857">
    <property type="entry name" value="ALKBH4"/>
</dbReference>
<protein>
    <submittedName>
        <fullName evidence="2">Alkylated DNA repair dioxygenase AlkB</fullName>
    </submittedName>
</protein>
<dbReference type="PROSITE" id="PS51471">
    <property type="entry name" value="FE2OG_OXY"/>
    <property type="match status" value="1"/>
</dbReference>
<name>A0A4Q8B9Q7_9ACTN</name>
<dbReference type="Gene3D" id="2.60.120.590">
    <property type="entry name" value="Alpha-ketoglutarate-dependent dioxygenase AlkB-like"/>
    <property type="match status" value="1"/>
</dbReference>
<proteinExistence type="predicted"/>
<keyword evidence="3" id="KW-1185">Reference proteome</keyword>
<gene>
    <name evidence="2" type="ORF">EV384_2952</name>
</gene>
<dbReference type="AlphaFoldDB" id="A0A4Q8B9Q7"/>
<sequence length="201" mass="22339">MPPRHRPAGATVGLMGRMRGTHERPAGLTYQPELVSRDEERSLLTALAAYDSHEVRMHGRIARRTVRHFGFDYDYGSFQLTEAEALPVELHEVRERCARLAGVPAATLAQALVTRYPPGSVIGWHRDAPAFGPTVAGISLGSACLLRFQRGRADERRVYEVELAPRSAYVLAGAARSAWQHSIPPVPELRYSITFRQLRAS</sequence>
<dbReference type="GO" id="GO:0070988">
    <property type="term" value="P:demethylation"/>
    <property type="evidence" value="ECO:0007669"/>
    <property type="project" value="InterPro"/>
</dbReference>
<dbReference type="GO" id="GO:0032451">
    <property type="term" value="F:demethylase activity"/>
    <property type="evidence" value="ECO:0007669"/>
    <property type="project" value="TreeGrafter"/>
</dbReference>
<comment type="caution">
    <text evidence="2">The sequence shown here is derived from an EMBL/GenBank/DDBJ whole genome shotgun (WGS) entry which is preliminary data.</text>
</comment>
<dbReference type="EMBL" id="SHLD01000001">
    <property type="protein sequence ID" value="RZU74482.1"/>
    <property type="molecule type" value="Genomic_DNA"/>
</dbReference>
<feature type="domain" description="Fe2OG dioxygenase" evidence="1">
    <location>
        <begin position="107"/>
        <end position="199"/>
    </location>
</feature>
<dbReference type="SUPFAM" id="SSF51197">
    <property type="entry name" value="Clavaminate synthase-like"/>
    <property type="match status" value="1"/>
</dbReference>
<dbReference type="PANTHER" id="PTHR12463:SF1">
    <property type="entry name" value="2-OXOGLUTARATE AND FE-DEPENDENT OXYGENASE FAMILY PROTEIN"/>
    <property type="match status" value="1"/>
</dbReference>
<evidence type="ECO:0000313" key="3">
    <source>
        <dbReference type="Proteomes" id="UP000294114"/>
    </source>
</evidence>
<dbReference type="InterPro" id="IPR005123">
    <property type="entry name" value="Oxoglu/Fe-dep_dioxygenase_dom"/>
</dbReference>
<keyword evidence="2" id="KW-0560">Oxidoreductase</keyword>
<dbReference type="InterPro" id="IPR037151">
    <property type="entry name" value="AlkB-like_sf"/>
</dbReference>
<organism evidence="2 3">
    <name type="scientific">Micromonospora kangleipakensis</name>
    <dbReference type="NCBI Taxonomy" id="1077942"/>
    <lineage>
        <taxon>Bacteria</taxon>
        <taxon>Bacillati</taxon>
        <taxon>Actinomycetota</taxon>
        <taxon>Actinomycetes</taxon>
        <taxon>Micromonosporales</taxon>
        <taxon>Micromonosporaceae</taxon>
        <taxon>Micromonospora</taxon>
    </lineage>
</organism>